<feature type="chain" id="PRO_5008001616" evidence="2">
    <location>
        <begin position="22"/>
        <end position="950"/>
    </location>
</feature>
<protein>
    <submittedName>
        <fullName evidence="5">Peptidase M16</fullName>
    </submittedName>
</protein>
<organism evidence="5 6">
    <name type="scientific">Flavisolibacter tropicus</name>
    <dbReference type="NCBI Taxonomy" id="1492898"/>
    <lineage>
        <taxon>Bacteria</taxon>
        <taxon>Pseudomonadati</taxon>
        <taxon>Bacteroidota</taxon>
        <taxon>Chitinophagia</taxon>
        <taxon>Chitinophagales</taxon>
        <taxon>Chitinophagaceae</taxon>
        <taxon>Flavisolibacter</taxon>
    </lineage>
</organism>
<dbReference type="KEGG" id="fla:SY85_18255"/>
<gene>
    <name evidence="5" type="ORF">SY85_18255</name>
</gene>
<dbReference type="AlphaFoldDB" id="A0A172U3M9"/>
<dbReference type="InterPro" id="IPR011249">
    <property type="entry name" value="Metalloenz_LuxS/M16"/>
</dbReference>
<dbReference type="OrthoDB" id="9811314at2"/>
<comment type="similarity">
    <text evidence="1">Belongs to the peptidase M16 family.</text>
</comment>
<feature type="domain" description="Peptidase M16 C-terminal" evidence="4">
    <location>
        <begin position="208"/>
        <end position="378"/>
    </location>
</feature>
<accession>A0A172U3M9</accession>
<dbReference type="Proteomes" id="UP000077177">
    <property type="component" value="Chromosome"/>
</dbReference>
<name>A0A172U3M9_9BACT</name>
<reference evidence="5 6" key="2">
    <citation type="journal article" date="2016" name="Int. J. Syst. Evol. Microbiol.">
        <title>Flavisolibacter tropicus sp. nov., isolated from tropical soil.</title>
        <authorList>
            <person name="Lee J.J."/>
            <person name="Kang M.S."/>
            <person name="Kim G.S."/>
            <person name="Lee C.S."/>
            <person name="Lim S."/>
            <person name="Lee J."/>
            <person name="Roh S.H."/>
            <person name="Kang H."/>
            <person name="Ha J.M."/>
            <person name="Bae S."/>
            <person name="Jung H.Y."/>
            <person name="Kim M.K."/>
        </authorList>
    </citation>
    <scope>NUCLEOTIDE SEQUENCE [LARGE SCALE GENOMIC DNA]</scope>
    <source>
        <strain evidence="5 6">LCS9</strain>
    </source>
</reference>
<keyword evidence="2" id="KW-0732">Signal</keyword>
<dbReference type="STRING" id="1492898.SY85_18255"/>
<evidence type="ECO:0000259" key="3">
    <source>
        <dbReference type="Pfam" id="PF00675"/>
    </source>
</evidence>
<dbReference type="GO" id="GO:0046872">
    <property type="term" value="F:metal ion binding"/>
    <property type="evidence" value="ECO:0007669"/>
    <property type="project" value="InterPro"/>
</dbReference>
<dbReference type="InterPro" id="IPR050361">
    <property type="entry name" value="MPP/UQCRC_Complex"/>
</dbReference>
<feature type="signal peptide" evidence="2">
    <location>
        <begin position="1"/>
        <end position="21"/>
    </location>
</feature>
<feature type="domain" description="Peptidase M16 C-terminal" evidence="4">
    <location>
        <begin position="675"/>
        <end position="852"/>
    </location>
</feature>
<proteinExistence type="inferred from homology"/>
<evidence type="ECO:0000313" key="5">
    <source>
        <dbReference type="EMBL" id="ANE53587.1"/>
    </source>
</evidence>
<evidence type="ECO:0000313" key="6">
    <source>
        <dbReference type="Proteomes" id="UP000077177"/>
    </source>
</evidence>
<sequence length="950" mass="105663">MKRKVLVLASAMTFLSGAAMAQAKLVEKVTKQGSELVIPYEKYVLPNGLTLIIHEDHSDPVVHVDVTYHVGSAREEIGKSGFAHFFEHMLFQGSDNVADEQHFKTVTQAGGTLNGSTNRDRTNYYETVPSNQLEKMLWLESDRMGFFLDAVTQKKFEVQRSTVKNERGQNYDNVPYGLRFETINKNLYPYGHPYSWQTIGYVEDLNRVDVNDLKNFFLRWYGPNNAALTIGGDVKPADVVKLVEKYFGSIPAGPKVEPVKVPAAVLEGNRYVSYVDNYAKLPMFAVAYPTVPDFHKDKAALAALAQIIGQGRNSVLFQQFTKKQLALQAQAFSSLSELSGEFQVVLLPSPGKTLADMEKLYYAALDSFEKRGVTDEDIIKFKGGYESQLINGLQSVAGKASQLAQFQYLTGNPNQIGGQLAAYTSLTKEDVMAAYNKYIKGKGAVVLSIVPKGQEQIIAKADNYTIDTTHYVRPNYGYTGLKYVKGKDNFDRRKMPGNGPNPVVTVPKFWRKDLPNGARVIGTENTEIPTVTLSITVPGGHLLQANNLSKAGLASFFANMMNEDTKNYTAEQISVELQKLGSSVNVSSGTDGITFSVQALKKNIDPVMALLQERLFNPKFTEDAFNRIKKQRLESFKLAKSQPAAVADAVFAKLNYGPNHILGIDEDGTEETIKNMTLKDIENYYNNYMTSQDAKVVIVGDIKEAEILPKLAFLSKLPKKKIELPKVDATPAVSKTTVYMVDVPKSAQSEFRVGYTTPMKYDPTGDYYKAQLANYALGGNFNSRLNLNLREDKGWTYGASSYFTADKYSGTFEFSSGIRADATDSALYEVMKDVKNYLQNGPSDDEVSFMKSAIAQSDARKYETGFQKAAFIGRILDYNLPANYIEQQSKILKSMTKEQIKAVSNKYIQPQKMNVLLVGDKAKIMEGVKKLGYDVVELDVDGNKIDKKVF</sequence>
<feature type="domain" description="Peptidase M16 N-terminal" evidence="3">
    <location>
        <begin position="521"/>
        <end position="650"/>
    </location>
</feature>
<dbReference type="PANTHER" id="PTHR11851:SF49">
    <property type="entry name" value="MITOCHONDRIAL-PROCESSING PEPTIDASE SUBUNIT ALPHA"/>
    <property type="match status" value="1"/>
</dbReference>
<dbReference type="SUPFAM" id="SSF63411">
    <property type="entry name" value="LuxS/MPP-like metallohydrolase"/>
    <property type="match status" value="4"/>
</dbReference>
<dbReference type="InterPro" id="IPR007863">
    <property type="entry name" value="Peptidase_M16_C"/>
</dbReference>
<dbReference type="Gene3D" id="3.30.830.10">
    <property type="entry name" value="Metalloenzyme, LuxS/M16 peptidase-like"/>
    <property type="match status" value="4"/>
</dbReference>
<evidence type="ECO:0000256" key="2">
    <source>
        <dbReference type="SAM" id="SignalP"/>
    </source>
</evidence>
<evidence type="ECO:0000259" key="4">
    <source>
        <dbReference type="Pfam" id="PF05193"/>
    </source>
</evidence>
<keyword evidence="6" id="KW-1185">Reference proteome</keyword>
<dbReference type="InterPro" id="IPR011765">
    <property type="entry name" value="Pept_M16_N"/>
</dbReference>
<evidence type="ECO:0000256" key="1">
    <source>
        <dbReference type="ARBA" id="ARBA00007261"/>
    </source>
</evidence>
<dbReference type="PATRIC" id="fig|1492898.3.peg.3969"/>
<dbReference type="Pfam" id="PF00675">
    <property type="entry name" value="Peptidase_M16"/>
    <property type="match status" value="2"/>
</dbReference>
<reference evidence="6" key="1">
    <citation type="submission" date="2015-01" db="EMBL/GenBank/DDBJ databases">
        <title>Flavisolibacter sp./LCS9/ whole genome sequencing.</title>
        <authorList>
            <person name="Kim M.K."/>
            <person name="Srinivasan S."/>
            <person name="Lee J.-J."/>
        </authorList>
    </citation>
    <scope>NUCLEOTIDE SEQUENCE [LARGE SCALE GENOMIC DNA]</scope>
    <source>
        <strain evidence="6">LCS9</strain>
    </source>
</reference>
<feature type="domain" description="Peptidase M16 N-terminal" evidence="3">
    <location>
        <begin position="53"/>
        <end position="170"/>
    </location>
</feature>
<dbReference type="EMBL" id="CP011390">
    <property type="protein sequence ID" value="ANE53587.1"/>
    <property type="molecule type" value="Genomic_DNA"/>
</dbReference>
<dbReference type="Pfam" id="PF05193">
    <property type="entry name" value="Peptidase_M16_C"/>
    <property type="match status" value="2"/>
</dbReference>
<dbReference type="PANTHER" id="PTHR11851">
    <property type="entry name" value="METALLOPROTEASE"/>
    <property type="match status" value="1"/>
</dbReference>